<evidence type="ECO:0000313" key="3">
    <source>
        <dbReference type="Proteomes" id="UP001601058"/>
    </source>
</evidence>
<feature type="chain" id="PRO_5045969772" evidence="1">
    <location>
        <begin position="30"/>
        <end position="262"/>
    </location>
</feature>
<evidence type="ECO:0000313" key="2">
    <source>
        <dbReference type="EMBL" id="MFE8697595.1"/>
    </source>
</evidence>
<comment type="caution">
    <text evidence="2">The sequence shown here is derived from an EMBL/GenBank/DDBJ whole genome shotgun (WGS) entry which is preliminary data.</text>
</comment>
<name>A0ABW6K2S7_9BACI</name>
<protein>
    <submittedName>
        <fullName evidence="2">Uncharacterized protein</fullName>
    </submittedName>
</protein>
<reference evidence="2 3" key="1">
    <citation type="submission" date="2024-08" db="EMBL/GenBank/DDBJ databases">
        <title>Two novel Cytobacillus novel species.</title>
        <authorList>
            <person name="Liu G."/>
        </authorList>
    </citation>
    <scope>NUCLEOTIDE SEQUENCE [LARGE SCALE GENOMIC DNA]</scope>
    <source>
        <strain evidence="2 3">FJAT-53684</strain>
    </source>
</reference>
<accession>A0ABW6K2S7</accession>
<feature type="signal peptide" evidence="1">
    <location>
        <begin position="1"/>
        <end position="29"/>
    </location>
</feature>
<dbReference type="Proteomes" id="UP001601058">
    <property type="component" value="Unassembled WGS sequence"/>
</dbReference>
<sequence length="262" mass="30216">MLKTKKKVIICFSMILYLFLFSPSPHSKASETTGEDKRIQELERRLDNLEPPQPTSIIDSPFPFETGTEVYFPTDIIPISEVLKQGTKIPFKTIKTDSNYIRPIYEEQWHSTYWGGRWSYMPSRIHYALHRLFTFYDIGLSGELNFQQNIGITFPTFQNETDLDLYLIVFQTDVTGIYTKGNQVVVVGTPKRTGVKVLTIKTGDLQPSNKEKYLLVQLATNGGELDYSLINYQPPDFWFKQKQKANKHNNSEWDGVSSHVSQ</sequence>
<keyword evidence="3" id="KW-1185">Reference proteome</keyword>
<organism evidence="2 3">
    <name type="scientific">Cytobacillus mangrovibacter</name>
    <dbReference type="NCBI Taxonomy" id="3299024"/>
    <lineage>
        <taxon>Bacteria</taxon>
        <taxon>Bacillati</taxon>
        <taxon>Bacillota</taxon>
        <taxon>Bacilli</taxon>
        <taxon>Bacillales</taxon>
        <taxon>Bacillaceae</taxon>
        <taxon>Cytobacillus</taxon>
    </lineage>
</organism>
<gene>
    <name evidence="2" type="ORF">ACFYKT_14730</name>
</gene>
<proteinExistence type="predicted"/>
<evidence type="ECO:0000256" key="1">
    <source>
        <dbReference type="SAM" id="SignalP"/>
    </source>
</evidence>
<dbReference type="EMBL" id="JBIACJ010000007">
    <property type="protein sequence ID" value="MFE8697595.1"/>
    <property type="molecule type" value="Genomic_DNA"/>
</dbReference>
<keyword evidence="1" id="KW-0732">Signal</keyword>
<dbReference type="RefSeq" id="WP_389221070.1">
    <property type="nucleotide sequence ID" value="NZ_JBIACJ010000007.1"/>
</dbReference>